<feature type="compositionally biased region" description="Basic and acidic residues" evidence="1">
    <location>
        <begin position="135"/>
        <end position="159"/>
    </location>
</feature>
<organism evidence="2 3">
    <name type="scientific">Seiridium unicorne</name>
    <dbReference type="NCBI Taxonomy" id="138068"/>
    <lineage>
        <taxon>Eukaryota</taxon>
        <taxon>Fungi</taxon>
        <taxon>Dikarya</taxon>
        <taxon>Ascomycota</taxon>
        <taxon>Pezizomycotina</taxon>
        <taxon>Sordariomycetes</taxon>
        <taxon>Xylariomycetidae</taxon>
        <taxon>Amphisphaeriales</taxon>
        <taxon>Sporocadaceae</taxon>
        <taxon>Seiridium</taxon>
    </lineage>
</organism>
<feature type="compositionally biased region" description="Polar residues" evidence="1">
    <location>
        <begin position="1"/>
        <end position="14"/>
    </location>
</feature>
<sequence>MSTVSSYATSQQSLEALPAPGNSNDSNIAGRIALRPKHEAFTPLDAEKIKVESDEDDTVKVLAVAATPQHSQSSSRKRRRNSEISAYVKEEQSDLVEGNRTSKIRHPEYHSEEAEDAESSQSKRRCSQPSKQKQLVKEVASDHRQIIGKTRIEAPEGTKAKWHHP</sequence>
<protein>
    <submittedName>
        <fullName evidence="2">Uncharacterized protein</fullName>
    </submittedName>
</protein>
<dbReference type="Proteomes" id="UP001408356">
    <property type="component" value="Unassembled WGS sequence"/>
</dbReference>
<reference evidence="2 3" key="1">
    <citation type="journal article" date="2024" name="J. Plant Pathol.">
        <title>Sequence and assembly of the genome of Seiridium unicorne, isolate CBS 538.82, causal agent of cypress canker disease.</title>
        <authorList>
            <person name="Scali E."/>
            <person name="Rocca G.D."/>
            <person name="Danti R."/>
            <person name="Garbelotto M."/>
            <person name="Barberini S."/>
            <person name="Baroncelli R."/>
            <person name="Emiliani G."/>
        </authorList>
    </citation>
    <scope>NUCLEOTIDE SEQUENCE [LARGE SCALE GENOMIC DNA]</scope>
    <source>
        <strain evidence="2 3">BM-138-508</strain>
    </source>
</reference>
<proteinExistence type="predicted"/>
<feature type="region of interest" description="Disordered" evidence="1">
    <location>
        <begin position="64"/>
        <end position="165"/>
    </location>
</feature>
<dbReference type="EMBL" id="JARVKF010000392">
    <property type="protein sequence ID" value="KAK9418325.1"/>
    <property type="molecule type" value="Genomic_DNA"/>
</dbReference>
<comment type="caution">
    <text evidence="2">The sequence shown here is derived from an EMBL/GenBank/DDBJ whole genome shotgun (WGS) entry which is preliminary data.</text>
</comment>
<accession>A0ABR2UUI0</accession>
<evidence type="ECO:0000313" key="3">
    <source>
        <dbReference type="Proteomes" id="UP001408356"/>
    </source>
</evidence>
<name>A0ABR2UUI0_9PEZI</name>
<evidence type="ECO:0000313" key="2">
    <source>
        <dbReference type="EMBL" id="KAK9418325.1"/>
    </source>
</evidence>
<evidence type="ECO:0000256" key="1">
    <source>
        <dbReference type="SAM" id="MobiDB-lite"/>
    </source>
</evidence>
<keyword evidence="3" id="KW-1185">Reference proteome</keyword>
<feature type="region of interest" description="Disordered" evidence="1">
    <location>
        <begin position="1"/>
        <end position="31"/>
    </location>
</feature>
<gene>
    <name evidence="2" type="ORF">SUNI508_08286</name>
</gene>